<evidence type="ECO:0000313" key="2">
    <source>
        <dbReference type="EMBL" id="KAK7051193.1"/>
    </source>
</evidence>
<comment type="caution">
    <text evidence="2">The sequence shown here is derived from an EMBL/GenBank/DDBJ whole genome shotgun (WGS) entry which is preliminary data.</text>
</comment>
<reference evidence="2 3" key="1">
    <citation type="submission" date="2024-01" db="EMBL/GenBank/DDBJ databases">
        <title>A draft genome for a cacao thread blight-causing isolate of Paramarasmius palmivorus.</title>
        <authorList>
            <person name="Baruah I.K."/>
            <person name="Bukari Y."/>
            <person name="Amoako-Attah I."/>
            <person name="Meinhardt L.W."/>
            <person name="Bailey B.A."/>
            <person name="Cohen S.P."/>
        </authorList>
    </citation>
    <scope>NUCLEOTIDE SEQUENCE [LARGE SCALE GENOMIC DNA]</scope>
    <source>
        <strain evidence="2 3">GH-12</strain>
    </source>
</reference>
<keyword evidence="1" id="KW-0812">Transmembrane</keyword>
<name>A0AAW0DHB8_9AGAR</name>
<feature type="transmembrane region" description="Helical" evidence="1">
    <location>
        <begin position="74"/>
        <end position="93"/>
    </location>
</feature>
<dbReference type="Proteomes" id="UP001383192">
    <property type="component" value="Unassembled WGS sequence"/>
</dbReference>
<keyword evidence="1" id="KW-0472">Membrane</keyword>
<dbReference type="SUPFAM" id="SSF52343">
    <property type="entry name" value="Ferredoxin reductase-like, C-terminal NADP-linked domain"/>
    <property type="match status" value="1"/>
</dbReference>
<protein>
    <submittedName>
        <fullName evidence="2">Uncharacterized protein</fullName>
    </submittedName>
</protein>
<keyword evidence="1" id="KW-1133">Transmembrane helix</keyword>
<proteinExistence type="predicted"/>
<dbReference type="PANTHER" id="PTHR33927">
    <property type="entry name" value="TRANSMEMBRANE PROTEIN"/>
    <property type="match status" value="1"/>
</dbReference>
<dbReference type="InterPro" id="IPR039261">
    <property type="entry name" value="FNR_nucleotide-bd"/>
</dbReference>
<dbReference type="AlphaFoldDB" id="A0AAW0DHB8"/>
<evidence type="ECO:0000256" key="1">
    <source>
        <dbReference type="SAM" id="Phobius"/>
    </source>
</evidence>
<organism evidence="2 3">
    <name type="scientific">Paramarasmius palmivorus</name>
    <dbReference type="NCBI Taxonomy" id="297713"/>
    <lineage>
        <taxon>Eukaryota</taxon>
        <taxon>Fungi</taxon>
        <taxon>Dikarya</taxon>
        <taxon>Basidiomycota</taxon>
        <taxon>Agaricomycotina</taxon>
        <taxon>Agaricomycetes</taxon>
        <taxon>Agaricomycetidae</taxon>
        <taxon>Agaricales</taxon>
        <taxon>Marasmiineae</taxon>
        <taxon>Marasmiaceae</taxon>
        <taxon>Paramarasmius</taxon>
    </lineage>
</organism>
<dbReference type="InterPro" id="IPR052979">
    <property type="entry name" value="Adenylate-forming_domain"/>
</dbReference>
<dbReference type="PANTHER" id="PTHR33927:SF5">
    <property type="entry name" value="ENZYME, PUTATIVE (AFU_ORTHOLOGUE AFUA_8G01222)-RELATED"/>
    <property type="match status" value="1"/>
</dbReference>
<feature type="transmembrane region" description="Helical" evidence="1">
    <location>
        <begin position="183"/>
        <end position="202"/>
    </location>
</feature>
<sequence>MVAEHTTSMDSVDVEKNMANVDSSTTTSSIAASVVDIKTFGSDETAFALPPKNGHSSVTRWLNHIFFSYYRKTFSLIFFANLATFIVLVARYHGTPDATDVGSAASANLMVTLLFRQENFVNLLYEVACACPHNAPLWFRRRLAKVFHYGGAHSGAGVAAVVWFMLYTAIITKDYIAHPTRSFLPNLITAYILVAMFILILAGAYPRFRVLYHDYFEAMHRYAGWIALGTFWTHTVFAAEAYRTIRTPVLPLGEYLIKTPNFWMFCISTSCSILSWSRLRRHDVFPEVLSDHAIRLHFKYKQIKPFYGVKVSTKPALEWHAFATIPHQEDEGKGFSIIVSSAGDWTRETIRNPPQKLWVRGAPLHGLLYTSRLFERIVVVATGSGIGPTLSLFHANVTPRRIFWSASSPETTYGAKIVKAVKAADEEGRARIWDTRKEGRPDMVLETWKLVKESDAEAVFIISNMKLTRKVVFGMESRGVPAYGAIFDS</sequence>
<accession>A0AAW0DHB8</accession>
<keyword evidence="3" id="KW-1185">Reference proteome</keyword>
<dbReference type="EMBL" id="JAYKXP010000013">
    <property type="protein sequence ID" value="KAK7051193.1"/>
    <property type="molecule type" value="Genomic_DNA"/>
</dbReference>
<evidence type="ECO:0000313" key="3">
    <source>
        <dbReference type="Proteomes" id="UP001383192"/>
    </source>
</evidence>
<gene>
    <name evidence="2" type="ORF">VNI00_004693</name>
</gene>
<feature type="transmembrane region" description="Helical" evidence="1">
    <location>
        <begin position="146"/>
        <end position="171"/>
    </location>
</feature>